<accession>A0ABT3GW75</accession>
<evidence type="ECO:0000313" key="6">
    <source>
        <dbReference type="Proteomes" id="UP001208938"/>
    </source>
</evidence>
<evidence type="ECO:0000256" key="1">
    <source>
        <dbReference type="ARBA" id="ARBA00006484"/>
    </source>
</evidence>
<evidence type="ECO:0000256" key="3">
    <source>
        <dbReference type="ARBA" id="ARBA00023002"/>
    </source>
</evidence>
<keyword evidence="2" id="KW-0521">NADP</keyword>
<organism evidence="5 6">
    <name type="scientific">Pararhodobacter zhoushanensis</name>
    <dbReference type="NCBI Taxonomy" id="2479545"/>
    <lineage>
        <taxon>Bacteria</taxon>
        <taxon>Pseudomonadati</taxon>
        <taxon>Pseudomonadota</taxon>
        <taxon>Alphaproteobacteria</taxon>
        <taxon>Rhodobacterales</taxon>
        <taxon>Paracoccaceae</taxon>
        <taxon>Pararhodobacter</taxon>
    </lineage>
</organism>
<dbReference type="PRINTS" id="PR00081">
    <property type="entry name" value="GDHRDH"/>
</dbReference>
<dbReference type="SUPFAM" id="SSF51735">
    <property type="entry name" value="NAD(P)-binding Rossmann-fold domains"/>
    <property type="match status" value="1"/>
</dbReference>
<dbReference type="InterPro" id="IPR002347">
    <property type="entry name" value="SDR_fam"/>
</dbReference>
<dbReference type="PANTHER" id="PTHR43963:SF6">
    <property type="entry name" value="CHAIN DEHYDROGENASE FAMILY PROTEIN, PUTATIVE (AFU_ORTHOLOGUE AFUA_3G15350)-RELATED"/>
    <property type="match status" value="1"/>
</dbReference>
<gene>
    <name evidence="5" type="ORF">OKW52_05885</name>
</gene>
<proteinExistence type="inferred from homology"/>
<dbReference type="InterPro" id="IPR036291">
    <property type="entry name" value="NAD(P)-bd_dom_sf"/>
</dbReference>
<comment type="similarity">
    <text evidence="1 4">Belongs to the short-chain dehydrogenases/reductases (SDR) family.</text>
</comment>
<dbReference type="Pfam" id="PF00106">
    <property type="entry name" value="adh_short"/>
    <property type="match status" value="1"/>
</dbReference>
<protein>
    <submittedName>
        <fullName evidence="5">SDR family NAD(P)-dependent oxidoreductase</fullName>
    </submittedName>
</protein>
<evidence type="ECO:0000256" key="2">
    <source>
        <dbReference type="ARBA" id="ARBA00022857"/>
    </source>
</evidence>
<sequence length="219" mass="22731">MHPTALVTGANRGIGKAIAAGLKARGCLVTLGARDAAAGRVVAAELGVGFARIDLQEPDSYFEAVTRAGGFDILVNNAGVLKDVSLLDRGSDFDVAMEVMVQAPLDLIRLNTPHWRASGWGRIVNLSSDWGSHAEGLQGPGAYGVAKAALNALTRALVRDLPPGVKVNACDPGWVATRMGGAGAPLSAEEGADTPLWLALLPEDGPTGGFFRKRQPAGW</sequence>
<reference evidence="5 6" key="1">
    <citation type="submission" date="2022-10" db="EMBL/GenBank/DDBJ databases">
        <title>Pararhodobacter sp. nov., isolated from marine algae.</title>
        <authorList>
            <person name="Choi B.J."/>
            <person name="Kim J.M."/>
            <person name="Lee J.K."/>
            <person name="Choi D.G."/>
            <person name="Jeon C.O."/>
        </authorList>
    </citation>
    <scope>NUCLEOTIDE SEQUENCE [LARGE SCALE GENOMIC DNA]</scope>
    <source>
        <strain evidence="5 6">ZQ420</strain>
    </source>
</reference>
<dbReference type="RefSeq" id="WP_264504890.1">
    <property type="nucleotide sequence ID" value="NZ_JAPDFL010000001.1"/>
</dbReference>
<keyword evidence="3" id="KW-0560">Oxidoreductase</keyword>
<name>A0ABT3GW75_9RHOB</name>
<dbReference type="Proteomes" id="UP001208938">
    <property type="component" value="Unassembled WGS sequence"/>
</dbReference>
<dbReference type="EMBL" id="JAPDFL010000001">
    <property type="protein sequence ID" value="MCW1931803.1"/>
    <property type="molecule type" value="Genomic_DNA"/>
</dbReference>
<evidence type="ECO:0000313" key="5">
    <source>
        <dbReference type="EMBL" id="MCW1931803.1"/>
    </source>
</evidence>
<dbReference type="PANTHER" id="PTHR43963">
    <property type="entry name" value="CARBONYL REDUCTASE 1-RELATED"/>
    <property type="match status" value="1"/>
</dbReference>
<keyword evidence="6" id="KW-1185">Reference proteome</keyword>
<evidence type="ECO:0000256" key="4">
    <source>
        <dbReference type="RuleBase" id="RU000363"/>
    </source>
</evidence>
<dbReference type="Gene3D" id="3.40.50.720">
    <property type="entry name" value="NAD(P)-binding Rossmann-like Domain"/>
    <property type="match status" value="1"/>
</dbReference>
<comment type="caution">
    <text evidence="5">The sequence shown here is derived from an EMBL/GenBank/DDBJ whole genome shotgun (WGS) entry which is preliminary data.</text>
</comment>
<dbReference type="PRINTS" id="PR00080">
    <property type="entry name" value="SDRFAMILY"/>
</dbReference>